<name>A0ABQ5GQB9_9ASTR</name>
<proteinExistence type="predicted"/>
<comment type="caution">
    <text evidence="1">The sequence shown here is derived from an EMBL/GenBank/DDBJ whole genome shotgun (WGS) entry which is preliminary data.</text>
</comment>
<evidence type="ECO:0000313" key="2">
    <source>
        <dbReference type="Proteomes" id="UP001151760"/>
    </source>
</evidence>
<gene>
    <name evidence="1" type="ORF">Tco_1044588</name>
</gene>
<evidence type="ECO:0000313" key="1">
    <source>
        <dbReference type="EMBL" id="GJT77863.1"/>
    </source>
</evidence>
<reference evidence="1" key="2">
    <citation type="submission" date="2022-01" db="EMBL/GenBank/DDBJ databases">
        <authorList>
            <person name="Yamashiro T."/>
            <person name="Shiraishi A."/>
            <person name="Satake H."/>
            <person name="Nakayama K."/>
        </authorList>
    </citation>
    <scope>NUCLEOTIDE SEQUENCE</scope>
</reference>
<protein>
    <submittedName>
        <fullName evidence="1">Uncharacterized protein</fullName>
    </submittedName>
</protein>
<reference evidence="1" key="1">
    <citation type="journal article" date="2022" name="Int. J. Mol. Sci.">
        <title>Draft Genome of Tanacetum Coccineum: Genomic Comparison of Closely Related Tanacetum-Family Plants.</title>
        <authorList>
            <person name="Yamashiro T."/>
            <person name="Shiraishi A."/>
            <person name="Nakayama K."/>
            <person name="Satake H."/>
        </authorList>
    </citation>
    <scope>NUCLEOTIDE SEQUENCE</scope>
</reference>
<accession>A0ABQ5GQB9</accession>
<dbReference type="Proteomes" id="UP001151760">
    <property type="component" value="Unassembled WGS sequence"/>
</dbReference>
<keyword evidence="2" id="KW-1185">Reference proteome</keyword>
<organism evidence="1 2">
    <name type="scientific">Tanacetum coccineum</name>
    <dbReference type="NCBI Taxonomy" id="301880"/>
    <lineage>
        <taxon>Eukaryota</taxon>
        <taxon>Viridiplantae</taxon>
        <taxon>Streptophyta</taxon>
        <taxon>Embryophyta</taxon>
        <taxon>Tracheophyta</taxon>
        <taxon>Spermatophyta</taxon>
        <taxon>Magnoliopsida</taxon>
        <taxon>eudicotyledons</taxon>
        <taxon>Gunneridae</taxon>
        <taxon>Pentapetalae</taxon>
        <taxon>asterids</taxon>
        <taxon>campanulids</taxon>
        <taxon>Asterales</taxon>
        <taxon>Asteraceae</taxon>
        <taxon>Asteroideae</taxon>
        <taxon>Anthemideae</taxon>
        <taxon>Anthemidinae</taxon>
        <taxon>Tanacetum</taxon>
    </lineage>
</organism>
<sequence>MSNGWRCLWPNSTGLLQRAPGSADDELNWPSFGTLNLDTRVNMQEANVLNFTDDYEKEMEETLEQPLGLLELWGFSSFNLRELVHVDNRVKSVVVNGITTWILVP</sequence>
<dbReference type="EMBL" id="BQNB010018751">
    <property type="protein sequence ID" value="GJT77863.1"/>
    <property type="molecule type" value="Genomic_DNA"/>
</dbReference>